<dbReference type="AlphaFoldDB" id="A0AAD5TLF1"/>
<evidence type="ECO:0000259" key="2">
    <source>
        <dbReference type="PROSITE" id="PS50013"/>
    </source>
</evidence>
<dbReference type="Proteomes" id="UP001212152">
    <property type="component" value="Unassembled WGS sequence"/>
</dbReference>
<comment type="caution">
    <text evidence="3">The sequence shown here is derived from an EMBL/GenBank/DDBJ whole genome shotgun (WGS) entry which is preliminary data.</text>
</comment>
<feature type="domain" description="Chromo" evidence="2">
    <location>
        <begin position="383"/>
        <end position="422"/>
    </location>
</feature>
<evidence type="ECO:0000256" key="1">
    <source>
        <dbReference type="SAM" id="MobiDB-lite"/>
    </source>
</evidence>
<dbReference type="CDD" id="cd00024">
    <property type="entry name" value="CD_CSD"/>
    <property type="match status" value="1"/>
</dbReference>
<feature type="region of interest" description="Disordered" evidence="1">
    <location>
        <begin position="544"/>
        <end position="579"/>
    </location>
</feature>
<keyword evidence="4" id="KW-1185">Reference proteome</keyword>
<dbReference type="PROSITE" id="PS50013">
    <property type="entry name" value="CHROMO_2"/>
    <property type="match status" value="1"/>
</dbReference>
<dbReference type="InterPro" id="IPR023780">
    <property type="entry name" value="Chromo_domain"/>
</dbReference>
<dbReference type="SUPFAM" id="SSF54160">
    <property type="entry name" value="Chromo domain-like"/>
    <property type="match status" value="1"/>
</dbReference>
<accession>A0AAD5TLF1</accession>
<dbReference type="Gene3D" id="2.40.50.40">
    <property type="match status" value="1"/>
</dbReference>
<dbReference type="InterPro" id="IPR016197">
    <property type="entry name" value="Chromo-like_dom_sf"/>
</dbReference>
<evidence type="ECO:0000313" key="4">
    <source>
        <dbReference type="Proteomes" id="UP001212152"/>
    </source>
</evidence>
<organism evidence="3 4">
    <name type="scientific">Geranomyces variabilis</name>
    <dbReference type="NCBI Taxonomy" id="109894"/>
    <lineage>
        <taxon>Eukaryota</taxon>
        <taxon>Fungi</taxon>
        <taxon>Fungi incertae sedis</taxon>
        <taxon>Chytridiomycota</taxon>
        <taxon>Chytridiomycota incertae sedis</taxon>
        <taxon>Chytridiomycetes</taxon>
        <taxon>Spizellomycetales</taxon>
        <taxon>Powellomycetaceae</taxon>
        <taxon>Geranomyces</taxon>
    </lineage>
</organism>
<dbReference type="Pfam" id="PF00385">
    <property type="entry name" value="Chromo"/>
    <property type="match status" value="1"/>
</dbReference>
<sequence>MPHAPERIFTEQERKDMQAKATERMVRHGAKAVERSIRLQKQARGKSATRDLPLKDGDTVLVADPRQAMRAKSRGKVKWVAVGKIMKGRSKIQEHYESILCAANEVLSADVVNFLTILRSLTIDLDTLADTFDRRGCEGVLLLLREYLTELDKKLQDSQEESAFVAALASQLDNISSDDVHVRWICRKLSPWLERNCALAKDSTERTIDVFEVVHFAKLPSGAKLRYGDGASSADKTDKALRQSASRAGKKVDYLLKLGGYELGVGENSGGGRGMKAADPAHVSGNFIDLVKISIAQVRRISTKISADLAEHGLLLTEPMKELLSDTLTQSSCPWITQGPNKADVPDSVTTRSFGQQYLGLPPPDCSANQLKNLIDNTIAEVYEVEALLARYHDADQNEWMILVKWAGWPYSTSTWEPKSDLSWTSLSGWENLPDMNEATDTLLTPLEEATSTMLKELEGLQEDNVPDAELFNSEDSESIPETSEEETSSDEITDDDDLGKDLGKREGPKKIKDEWMILVKWAGWPYSTSTLEPTKFGTWHVLLGEDSSPPSEKTSRDLHRRAKKPAPTTNSLQPVDKSRRYPHSVPLLMKKRLDIRRVIMHGVDQLTDDLANYVTGGNPTKICVAVSGTEAIIFELTVHAGVFLAVEIGVWLLPTALQSTQEPRFGAAFAMAAAIIDRIESVGRRTRTYVKRPPGSVRSSLLPPETPRGRKA</sequence>
<feature type="compositionally biased region" description="Acidic residues" evidence="1">
    <location>
        <begin position="460"/>
        <end position="499"/>
    </location>
</feature>
<proteinExistence type="predicted"/>
<feature type="region of interest" description="Disordered" evidence="1">
    <location>
        <begin position="691"/>
        <end position="713"/>
    </location>
</feature>
<name>A0AAD5TLF1_9FUNG</name>
<evidence type="ECO:0000313" key="3">
    <source>
        <dbReference type="EMBL" id="KAJ3178063.1"/>
    </source>
</evidence>
<dbReference type="EMBL" id="JADGJQ010000029">
    <property type="protein sequence ID" value="KAJ3178063.1"/>
    <property type="molecule type" value="Genomic_DNA"/>
</dbReference>
<reference evidence="3" key="1">
    <citation type="submission" date="2020-05" db="EMBL/GenBank/DDBJ databases">
        <title>Phylogenomic resolution of chytrid fungi.</title>
        <authorList>
            <person name="Stajich J.E."/>
            <person name="Amses K."/>
            <person name="Simmons R."/>
            <person name="Seto K."/>
            <person name="Myers J."/>
            <person name="Bonds A."/>
            <person name="Quandt C.A."/>
            <person name="Barry K."/>
            <person name="Liu P."/>
            <person name="Grigoriev I."/>
            <person name="Longcore J.E."/>
            <person name="James T.Y."/>
        </authorList>
    </citation>
    <scope>NUCLEOTIDE SEQUENCE</scope>
    <source>
        <strain evidence="3">JEL0379</strain>
    </source>
</reference>
<protein>
    <recommendedName>
        <fullName evidence="2">Chromo domain-containing protein</fullName>
    </recommendedName>
</protein>
<dbReference type="SMART" id="SM00298">
    <property type="entry name" value="CHROMO"/>
    <property type="match status" value="1"/>
</dbReference>
<gene>
    <name evidence="3" type="ORF">HDU87_003843</name>
</gene>
<feature type="region of interest" description="Disordered" evidence="1">
    <location>
        <begin position="460"/>
        <end position="507"/>
    </location>
</feature>
<dbReference type="InterPro" id="IPR000953">
    <property type="entry name" value="Chromo/chromo_shadow_dom"/>
</dbReference>